<dbReference type="EMBL" id="CM035413">
    <property type="protein sequence ID" value="KAH7431755.1"/>
    <property type="molecule type" value="Genomic_DNA"/>
</dbReference>
<reference evidence="2" key="1">
    <citation type="submission" date="2021-08" db="EMBL/GenBank/DDBJ databases">
        <title>WGS assembly of Ceratopteris richardii.</title>
        <authorList>
            <person name="Marchant D.B."/>
            <person name="Chen G."/>
            <person name="Jenkins J."/>
            <person name="Shu S."/>
            <person name="Leebens-Mack J."/>
            <person name="Grimwood J."/>
            <person name="Schmutz J."/>
            <person name="Soltis P."/>
            <person name="Soltis D."/>
            <person name="Chen Z.-H."/>
        </authorList>
    </citation>
    <scope>NUCLEOTIDE SEQUENCE</scope>
    <source>
        <strain evidence="2">Whitten #5841</strain>
        <tissue evidence="2">Leaf</tissue>
    </source>
</reference>
<feature type="chain" id="PRO_5035898006" description="Secreted protein" evidence="1">
    <location>
        <begin position="31"/>
        <end position="63"/>
    </location>
</feature>
<gene>
    <name evidence="2" type="ORF">KP509_08G064700</name>
</gene>
<keyword evidence="3" id="KW-1185">Reference proteome</keyword>
<evidence type="ECO:0000256" key="1">
    <source>
        <dbReference type="SAM" id="SignalP"/>
    </source>
</evidence>
<dbReference type="AlphaFoldDB" id="A0A8T2UDZ2"/>
<keyword evidence="1" id="KW-0732">Signal</keyword>
<dbReference type="Proteomes" id="UP000825935">
    <property type="component" value="Chromosome 8"/>
</dbReference>
<accession>A0A8T2UDZ2</accession>
<comment type="caution">
    <text evidence="2">The sequence shown here is derived from an EMBL/GenBank/DDBJ whole genome shotgun (WGS) entry which is preliminary data.</text>
</comment>
<name>A0A8T2UDZ2_CERRI</name>
<evidence type="ECO:0008006" key="4">
    <source>
        <dbReference type="Google" id="ProtNLM"/>
    </source>
</evidence>
<evidence type="ECO:0000313" key="3">
    <source>
        <dbReference type="Proteomes" id="UP000825935"/>
    </source>
</evidence>
<evidence type="ECO:0000313" key="2">
    <source>
        <dbReference type="EMBL" id="KAH7431755.1"/>
    </source>
</evidence>
<feature type="signal peptide" evidence="1">
    <location>
        <begin position="1"/>
        <end position="30"/>
    </location>
</feature>
<sequence>MNPLFRCHLIRSNVFLLAFRLLMSFDFISSSSLPTGAFRFFFLLPRAVIIKPSSREELCYSLY</sequence>
<proteinExistence type="predicted"/>
<organism evidence="2 3">
    <name type="scientific">Ceratopteris richardii</name>
    <name type="common">Triangle waterfern</name>
    <dbReference type="NCBI Taxonomy" id="49495"/>
    <lineage>
        <taxon>Eukaryota</taxon>
        <taxon>Viridiplantae</taxon>
        <taxon>Streptophyta</taxon>
        <taxon>Embryophyta</taxon>
        <taxon>Tracheophyta</taxon>
        <taxon>Polypodiopsida</taxon>
        <taxon>Polypodiidae</taxon>
        <taxon>Polypodiales</taxon>
        <taxon>Pteridineae</taxon>
        <taxon>Pteridaceae</taxon>
        <taxon>Parkerioideae</taxon>
        <taxon>Ceratopteris</taxon>
    </lineage>
</organism>
<protein>
    <recommendedName>
        <fullName evidence="4">Secreted protein</fullName>
    </recommendedName>
</protein>